<keyword evidence="2" id="KW-0689">Ribosomal protein</keyword>
<dbReference type="eggNOG" id="COG1358">
    <property type="taxonomic scope" value="Bacteria"/>
</dbReference>
<organism evidence="2 3">
    <name type="scientific">Thermoanaerobacter kivui</name>
    <name type="common">Acetogenium kivui</name>
    <dbReference type="NCBI Taxonomy" id="2325"/>
    <lineage>
        <taxon>Bacteria</taxon>
        <taxon>Bacillati</taxon>
        <taxon>Bacillota</taxon>
        <taxon>Clostridia</taxon>
        <taxon>Thermoanaerobacterales</taxon>
        <taxon>Thermoanaerobacteraceae</taxon>
        <taxon>Thermoanaerobacter</taxon>
    </lineage>
</organism>
<keyword evidence="2" id="KW-0687">Ribonucleoprotein</keyword>
<dbReference type="RefSeq" id="WP_003870268.1">
    <property type="nucleotide sequence ID" value="NZ_CP009170.1"/>
</dbReference>
<evidence type="ECO:0000313" key="3">
    <source>
        <dbReference type="Proteomes" id="UP000029669"/>
    </source>
</evidence>
<dbReference type="AlphaFoldDB" id="A0A097ATQ6"/>
<keyword evidence="3" id="KW-1185">Reference proteome</keyword>
<dbReference type="GO" id="GO:0005840">
    <property type="term" value="C:ribosome"/>
    <property type="evidence" value="ECO:0007669"/>
    <property type="project" value="UniProtKB-KW"/>
</dbReference>
<proteinExistence type="predicted"/>
<sequence>MAGQDCPSKRVVGAKQTLKAIMNCNVLQVYIAKDAEEHVTKKIKELCEEKSIRIVYVDTMKELGVMCGIDVNAAAAADIIGEKK</sequence>
<dbReference type="STRING" id="2325.TKV_c20630"/>
<evidence type="ECO:0000313" key="2">
    <source>
        <dbReference type="EMBL" id="AIS53197.1"/>
    </source>
</evidence>
<accession>A0A097ATQ6</accession>
<dbReference type="SUPFAM" id="SSF55315">
    <property type="entry name" value="L30e-like"/>
    <property type="match status" value="1"/>
</dbReference>
<dbReference type="Proteomes" id="UP000029669">
    <property type="component" value="Chromosome"/>
</dbReference>
<feature type="domain" description="Ribosomal protein eL8/eL30/eS12/Gadd45" evidence="1">
    <location>
        <begin position="11"/>
        <end position="77"/>
    </location>
</feature>
<dbReference type="Gene3D" id="3.30.1330.30">
    <property type="match status" value="1"/>
</dbReference>
<reference evidence="3" key="1">
    <citation type="journal article" date="2015" name="Genome Announc.">
        <title>Whole-Genome Sequences of 80 Environmental and Clinical Isolates of Burkholderia pseudomallei.</title>
        <authorList>
            <person name="Johnson S.L."/>
            <person name="Baker A.L."/>
            <person name="Chain P.S."/>
            <person name="Currie B.J."/>
            <person name="Daligault H.E."/>
            <person name="Davenport K.W."/>
            <person name="Davis C.B."/>
            <person name="Inglis T.J."/>
            <person name="Kaestli M."/>
            <person name="Koren S."/>
            <person name="Mayo M."/>
            <person name="Merritt A.J."/>
            <person name="Price E.P."/>
            <person name="Sarovich D.S."/>
            <person name="Warner J."/>
            <person name="Rosovitz M.J."/>
        </authorList>
    </citation>
    <scope>NUCLEOTIDE SEQUENCE [LARGE SCALE GENOMIC DNA]</scope>
    <source>
        <strain evidence="3">DSM 2030</strain>
    </source>
</reference>
<dbReference type="OrthoDB" id="2353623at2"/>
<protein>
    <submittedName>
        <fullName evidence="2">50S ribosomal protein L7a</fullName>
    </submittedName>
</protein>
<evidence type="ECO:0000259" key="1">
    <source>
        <dbReference type="Pfam" id="PF01248"/>
    </source>
</evidence>
<dbReference type="KEGG" id="tki:TKV_c20630"/>
<name>A0A097ATQ6_THEKI</name>
<dbReference type="InterPro" id="IPR004038">
    <property type="entry name" value="Ribosomal_eL8/eL30/eS12/Gad45"/>
</dbReference>
<dbReference type="NCBIfam" id="NF010124">
    <property type="entry name" value="PRK13601.1"/>
    <property type="match status" value="1"/>
</dbReference>
<dbReference type="EMBL" id="CP009170">
    <property type="protein sequence ID" value="AIS53197.1"/>
    <property type="molecule type" value="Genomic_DNA"/>
</dbReference>
<dbReference type="InterPro" id="IPR029064">
    <property type="entry name" value="Ribosomal_eL30-like_sf"/>
</dbReference>
<gene>
    <name evidence="2" type="ORF">TKV_c20630</name>
</gene>
<dbReference type="HOGENOM" id="CLU_168063_2_0_9"/>
<dbReference type="Pfam" id="PF01248">
    <property type="entry name" value="Ribosomal_L7Ae"/>
    <property type="match status" value="1"/>
</dbReference>